<protein>
    <submittedName>
        <fullName evidence="1">Uncharacterized protein</fullName>
    </submittedName>
</protein>
<comment type="caution">
    <text evidence="1">The sequence shown here is derived from an EMBL/GenBank/DDBJ whole genome shotgun (WGS) entry which is preliminary data.</text>
</comment>
<keyword evidence="2" id="KW-1185">Reference proteome</keyword>
<proteinExistence type="predicted"/>
<gene>
    <name evidence="1" type="ORF">I8748_06790</name>
</gene>
<dbReference type="EMBL" id="JAECZC010000008">
    <property type="protein sequence ID" value="MBH8561882.1"/>
    <property type="molecule type" value="Genomic_DNA"/>
</dbReference>
<evidence type="ECO:0000313" key="1">
    <source>
        <dbReference type="EMBL" id="MBH8561882.1"/>
    </source>
</evidence>
<dbReference type="AlphaFoldDB" id="A0A8J7HMA8"/>
<accession>A0A8J7HMA8</accession>
<evidence type="ECO:0000313" key="2">
    <source>
        <dbReference type="Proteomes" id="UP000632766"/>
    </source>
</evidence>
<dbReference type="Proteomes" id="UP000632766">
    <property type="component" value="Unassembled WGS sequence"/>
</dbReference>
<organism evidence="1 2">
    <name type="scientific">Amazonocrinis nigriterrae CENA67</name>
    <dbReference type="NCBI Taxonomy" id="2794033"/>
    <lineage>
        <taxon>Bacteria</taxon>
        <taxon>Bacillati</taxon>
        <taxon>Cyanobacteriota</taxon>
        <taxon>Cyanophyceae</taxon>
        <taxon>Nostocales</taxon>
        <taxon>Nostocaceae</taxon>
        <taxon>Amazonocrinis</taxon>
        <taxon>Amazonocrinis nigriterrae</taxon>
    </lineage>
</organism>
<sequence>MVLFSISSVLYAKKRKILKI</sequence>
<name>A0A8J7HMA8_9NOST</name>
<reference evidence="1 2" key="1">
    <citation type="journal article" date="2021" name="Int. J. Syst. Evol. Microbiol.">
        <title>Amazonocrinis nigriterrae gen. nov., sp. nov., Atlanticothrix silvestris gen. nov., sp. nov. and Dendronalium phyllosphericum gen. nov., sp. nov., nostocacean cyanobacteria from Brazilian environments.</title>
        <authorList>
            <person name="Alvarenga D.O."/>
            <person name="Andreote A.P.D."/>
            <person name="Branco L.H.Z."/>
            <person name="Delbaje E."/>
            <person name="Cruz R.B."/>
            <person name="Varani A.M."/>
            <person name="Fiore M.F."/>
        </authorList>
    </citation>
    <scope>NUCLEOTIDE SEQUENCE [LARGE SCALE GENOMIC DNA]</scope>
    <source>
        <strain evidence="1 2">CENA67</strain>
    </source>
</reference>